<evidence type="ECO:0000313" key="3">
    <source>
        <dbReference type="Proteomes" id="UP000295500"/>
    </source>
</evidence>
<dbReference type="OrthoDB" id="2666821at2"/>
<dbReference type="EMBL" id="SNXO01000027">
    <property type="protein sequence ID" value="TDP52296.1"/>
    <property type="molecule type" value="Genomic_DNA"/>
</dbReference>
<keyword evidence="3" id="KW-1185">Reference proteome</keyword>
<comment type="caution">
    <text evidence="2">The sequence shown here is derived from an EMBL/GenBank/DDBJ whole genome shotgun (WGS) entry which is preliminary data.</text>
</comment>
<protein>
    <submittedName>
        <fullName evidence="2">Uncharacterized protein</fullName>
    </submittedName>
</protein>
<accession>A0A4R6PYI5</accession>
<dbReference type="AlphaFoldDB" id="A0A4R6PYI5"/>
<feature type="coiled-coil region" evidence="1">
    <location>
        <begin position="2"/>
        <end position="29"/>
    </location>
</feature>
<reference evidence="2 3" key="1">
    <citation type="submission" date="2019-03" db="EMBL/GenBank/DDBJ databases">
        <title>Genomic Encyclopedia of Type Strains, Phase IV (KMG-IV): sequencing the most valuable type-strain genomes for metagenomic binning, comparative biology and taxonomic classification.</title>
        <authorList>
            <person name="Goeker M."/>
        </authorList>
    </citation>
    <scope>NUCLEOTIDE SEQUENCE [LARGE SCALE GENOMIC DNA]</scope>
    <source>
        <strain evidence="2 3">DSM 28287</strain>
    </source>
</reference>
<keyword evidence="1" id="KW-0175">Coiled coil</keyword>
<sequence>MNKELIEKYNLSEEAVSELERAIQSESDKVRTEYSQKLKVANEELEKLKPHEPTESEVELQKAKLELNQMKLEKSLSEIGIDSSFAQYLKSDIDTNALSESFKGLVTTKQPDFKPNNRGGVGVSKEDFKKMGYDEKAKLYNENPSLYTELSN</sequence>
<gene>
    <name evidence="2" type="ORF">EV211_12712</name>
</gene>
<dbReference type="Proteomes" id="UP000295500">
    <property type="component" value="Unassembled WGS sequence"/>
</dbReference>
<name>A0A4R6PYI5_9FIRM</name>
<dbReference type="RefSeq" id="WP_133528834.1">
    <property type="nucleotide sequence ID" value="NZ_SNXO01000027.1"/>
</dbReference>
<organism evidence="2 3">
    <name type="scientific">Aminicella lysinilytica</name>
    <dbReference type="NCBI Taxonomy" id="433323"/>
    <lineage>
        <taxon>Bacteria</taxon>
        <taxon>Bacillati</taxon>
        <taxon>Bacillota</taxon>
        <taxon>Clostridia</taxon>
        <taxon>Peptostreptococcales</taxon>
        <taxon>Anaerovoracaceae</taxon>
        <taxon>Aminicella</taxon>
    </lineage>
</organism>
<proteinExistence type="predicted"/>
<evidence type="ECO:0000256" key="1">
    <source>
        <dbReference type="SAM" id="Coils"/>
    </source>
</evidence>
<evidence type="ECO:0000313" key="2">
    <source>
        <dbReference type="EMBL" id="TDP52296.1"/>
    </source>
</evidence>